<dbReference type="Proteomes" id="UP000324326">
    <property type="component" value="Unassembled WGS sequence"/>
</dbReference>
<comment type="caution">
    <text evidence="2">The sequence shown here is derived from an EMBL/GenBank/DDBJ whole genome shotgun (WGS) entry which is preliminary data.</text>
</comment>
<dbReference type="AlphaFoldDB" id="A0A5M8RYV9"/>
<feature type="compositionally biased region" description="Polar residues" evidence="1">
    <location>
        <begin position="11"/>
        <end position="22"/>
    </location>
</feature>
<evidence type="ECO:0000313" key="2">
    <source>
        <dbReference type="EMBL" id="KAA6451002.1"/>
    </source>
</evidence>
<dbReference type="RefSeq" id="WP_150149831.1">
    <property type="nucleotide sequence ID" value="NZ_QSND01000002.1"/>
</dbReference>
<accession>A0A5M8RYV9</accession>
<reference evidence="2 3" key="1">
    <citation type="submission" date="2018-08" db="EMBL/GenBank/DDBJ databases">
        <title>Bacillus phenotypic plasticity.</title>
        <authorList>
            <person name="Hurtado E."/>
        </authorList>
    </citation>
    <scope>NUCLEOTIDE SEQUENCE [LARGE SCALE GENOMIC DNA]</scope>
    <source>
        <strain evidence="2 3">427</strain>
    </source>
</reference>
<dbReference type="EMBL" id="QSND01000002">
    <property type="protein sequence ID" value="KAA6451002.1"/>
    <property type="molecule type" value="Genomic_DNA"/>
</dbReference>
<evidence type="ECO:0000313" key="3">
    <source>
        <dbReference type="Proteomes" id="UP000324326"/>
    </source>
</evidence>
<proteinExistence type="predicted"/>
<organism evidence="2 3">
    <name type="scientific">Bacillus swezeyi</name>
    <dbReference type="NCBI Taxonomy" id="1925020"/>
    <lineage>
        <taxon>Bacteria</taxon>
        <taxon>Bacillati</taxon>
        <taxon>Bacillota</taxon>
        <taxon>Bacilli</taxon>
        <taxon>Bacillales</taxon>
        <taxon>Bacillaceae</taxon>
        <taxon>Bacillus</taxon>
    </lineage>
</organism>
<feature type="region of interest" description="Disordered" evidence="1">
    <location>
        <begin position="1"/>
        <end position="22"/>
    </location>
</feature>
<name>A0A5M8RYV9_9BACI</name>
<protein>
    <submittedName>
        <fullName evidence="2">Uncharacterized protein</fullName>
    </submittedName>
</protein>
<sequence length="79" mass="9227">MKKEEQRNRIESNATPSDNPNIEQLANQIDVLIFYKSLDSFAVTFYDMHSFSVDDTRTPQEQVEDFCALNSLLHSEREE</sequence>
<feature type="compositionally biased region" description="Basic and acidic residues" evidence="1">
    <location>
        <begin position="1"/>
        <end position="10"/>
    </location>
</feature>
<evidence type="ECO:0000256" key="1">
    <source>
        <dbReference type="SAM" id="MobiDB-lite"/>
    </source>
</evidence>
<gene>
    <name evidence="2" type="ORF">DX927_09240</name>
</gene>